<dbReference type="CDD" id="cd17535">
    <property type="entry name" value="REC_NarL-like"/>
    <property type="match status" value="1"/>
</dbReference>
<dbReference type="PROSITE" id="PS50110">
    <property type="entry name" value="RESPONSE_REGULATORY"/>
    <property type="match status" value="1"/>
</dbReference>
<dbReference type="Pfam" id="PF00072">
    <property type="entry name" value="Response_reg"/>
    <property type="match status" value="1"/>
</dbReference>
<dbReference type="AlphaFoldDB" id="X1M8A0"/>
<dbReference type="SMART" id="SM00448">
    <property type="entry name" value="REC"/>
    <property type="match status" value="1"/>
</dbReference>
<evidence type="ECO:0000259" key="1">
    <source>
        <dbReference type="PROSITE" id="PS50110"/>
    </source>
</evidence>
<dbReference type="Gene3D" id="3.20.20.70">
    <property type="entry name" value="Aldolase class I"/>
    <property type="match status" value="1"/>
</dbReference>
<dbReference type="PANTHER" id="PTHR43228:SF1">
    <property type="entry name" value="TWO-COMPONENT RESPONSE REGULATOR ARR22"/>
    <property type="match status" value="1"/>
</dbReference>
<dbReference type="InterPro" id="IPR052048">
    <property type="entry name" value="ST_Response_Regulator"/>
</dbReference>
<proteinExistence type="predicted"/>
<name>X1M8A0_9ZZZZ</name>
<dbReference type="InterPro" id="IPR013785">
    <property type="entry name" value="Aldolase_TIM"/>
</dbReference>
<protein>
    <recommendedName>
        <fullName evidence="1">Response regulatory domain-containing protein</fullName>
    </recommendedName>
</protein>
<dbReference type="PANTHER" id="PTHR43228">
    <property type="entry name" value="TWO-COMPONENT RESPONSE REGULATOR"/>
    <property type="match status" value="1"/>
</dbReference>
<dbReference type="GO" id="GO:0046983">
    <property type="term" value="F:protein dimerization activity"/>
    <property type="evidence" value="ECO:0007669"/>
    <property type="project" value="InterPro"/>
</dbReference>
<dbReference type="Gene3D" id="1.20.5.1930">
    <property type="match status" value="1"/>
</dbReference>
<dbReference type="InterPro" id="IPR001789">
    <property type="entry name" value="Sig_transdc_resp-reg_receiver"/>
</dbReference>
<accession>X1M8A0</accession>
<dbReference type="GO" id="GO:0000155">
    <property type="term" value="F:phosphorelay sensor kinase activity"/>
    <property type="evidence" value="ECO:0007669"/>
    <property type="project" value="InterPro"/>
</dbReference>
<dbReference type="SUPFAM" id="SSF52172">
    <property type="entry name" value="CheY-like"/>
    <property type="match status" value="1"/>
</dbReference>
<gene>
    <name evidence="2" type="ORF">S06H3_11206</name>
</gene>
<feature type="domain" description="Response regulatory" evidence="1">
    <location>
        <begin position="65"/>
        <end position="161"/>
    </location>
</feature>
<dbReference type="InterPro" id="IPR011712">
    <property type="entry name" value="Sig_transdc_His_kin_sub3_dim/P"/>
</dbReference>
<evidence type="ECO:0000313" key="2">
    <source>
        <dbReference type="EMBL" id="GAI14326.1"/>
    </source>
</evidence>
<dbReference type="InterPro" id="IPR011006">
    <property type="entry name" value="CheY-like_superfamily"/>
</dbReference>
<reference evidence="2" key="1">
    <citation type="journal article" date="2014" name="Front. Microbiol.">
        <title>High frequency of phylogenetically diverse reductive dehalogenase-homologous genes in deep subseafloor sedimentary metagenomes.</title>
        <authorList>
            <person name="Kawai M."/>
            <person name="Futagami T."/>
            <person name="Toyoda A."/>
            <person name="Takaki Y."/>
            <person name="Nishi S."/>
            <person name="Hori S."/>
            <person name="Arai W."/>
            <person name="Tsubouchi T."/>
            <person name="Morono Y."/>
            <person name="Uchiyama I."/>
            <person name="Ito T."/>
            <person name="Fujiyama A."/>
            <person name="Inagaki F."/>
            <person name="Takami H."/>
        </authorList>
    </citation>
    <scope>NUCLEOTIDE SEQUENCE</scope>
    <source>
        <strain evidence="2">Expedition CK06-06</strain>
    </source>
</reference>
<dbReference type="GO" id="GO:0016020">
    <property type="term" value="C:membrane"/>
    <property type="evidence" value="ECO:0007669"/>
    <property type="project" value="InterPro"/>
</dbReference>
<feature type="non-terminal residue" evidence="2">
    <location>
        <position position="161"/>
    </location>
</feature>
<organism evidence="2">
    <name type="scientific">marine sediment metagenome</name>
    <dbReference type="NCBI Taxonomy" id="412755"/>
    <lineage>
        <taxon>unclassified sequences</taxon>
        <taxon>metagenomes</taxon>
        <taxon>ecological metagenomes</taxon>
    </lineage>
</organism>
<dbReference type="InterPro" id="IPR058245">
    <property type="entry name" value="NreC/VraR/RcsB-like_REC"/>
</dbReference>
<dbReference type="EMBL" id="BARV01005367">
    <property type="protein sequence ID" value="GAI14326.1"/>
    <property type="molecule type" value="Genomic_DNA"/>
</dbReference>
<comment type="caution">
    <text evidence="2">The sequence shown here is derived from an EMBL/GenBank/DDBJ whole genome shotgun (WGS) entry which is preliminary data.</text>
</comment>
<dbReference type="Pfam" id="PF07730">
    <property type="entry name" value="HisKA_3"/>
    <property type="match status" value="1"/>
</dbReference>
<sequence length="161" mass="17788">MRDSMHFYLQKVLVAQEEERKRIARELHDDAGQSLLLLAHQLDAIASDSRSKLSKPVQEKLTQVHDLAVETLNGLRRYAQELRPAILDDMGLVASDGEEAVKLSAELKPDIIIMDIVMPKLSGIEATKQIRKVSPTTAVLVLTAYDDDRYVIGLLEAGAAG</sequence>